<dbReference type="InterPro" id="IPR029063">
    <property type="entry name" value="SAM-dependent_MTases_sf"/>
</dbReference>
<comment type="caution">
    <text evidence="2">The sequence shown here is derived from an EMBL/GenBank/DDBJ whole genome shotgun (WGS) entry which is preliminary data.</text>
</comment>
<reference evidence="2" key="1">
    <citation type="submission" date="2016-10" db="EMBL/GenBank/DDBJ databases">
        <title>Sequence of Gallionella enrichment culture.</title>
        <authorList>
            <person name="Poehlein A."/>
            <person name="Muehling M."/>
            <person name="Daniel R."/>
        </authorList>
    </citation>
    <scope>NUCLEOTIDE SEQUENCE</scope>
</reference>
<dbReference type="InterPro" id="IPR013216">
    <property type="entry name" value="Methyltransf_11"/>
</dbReference>
<proteinExistence type="predicted"/>
<evidence type="ECO:0000313" key="2">
    <source>
        <dbReference type="EMBL" id="OIQ89365.1"/>
    </source>
</evidence>
<dbReference type="PANTHER" id="PTHR43591">
    <property type="entry name" value="METHYLTRANSFERASE"/>
    <property type="match status" value="1"/>
</dbReference>
<dbReference type="GO" id="GO:0008757">
    <property type="term" value="F:S-adenosylmethionine-dependent methyltransferase activity"/>
    <property type="evidence" value="ECO:0007669"/>
    <property type="project" value="InterPro"/>
</dbReference>
<dbReference type="GO" id="GO:0032259">
    <property type="term" value="P:methylation"/>
    <property type="evidence" value="ECO:0007669"/>
    <property type="project" value="UniProtKB-KW"/>
</dbReference>
<keyword evidence="2" id="KW-0808">Transferase</keyword>
<name>A0A1J5RMK8_9ZZZZ</name>
<dbReference type="Pfam" id="PF08241">
    <property type="entry name" value="Methyltransf_11"/>
    <property type="match status" value="1"/>
</dbReference>
<accession>A0A1J5RMK8</accession>
<evidence type="ECO:0000259" key="1">
    <source>
        <dbReference type="Pfam" id="PF08241"/>
    </source>
</evidence>
<dbReference type="CDD" id="cd02440">
    <property type="entry name" value="AdoMet_MTases"/>
    <property type="match status" value="1"/>
</dbReference>
<protein>
    <submittedName>
        <fullName evidence="2">Putative methyltransferase YcgJ</fullName>
        <ecNumber evidence="2">2.1.1.-</ecNumber>
    </submittedName>
</protein>
<dbReference type="Gene3D" id="3.40.50.150">
    <property type="entry name" value="Vaccinia Virus protein VP39"/>
    <property type="match status" value="1"/>
</dbReference>
<dbReference type="SUPFAM" id="SSF53335">
    <property type="entry name" value="S-adenosyl-L-methionine-dependent methyltransferases"/>
    <property type="match status" value="1"/>
</dbReference>
<dbReference type="EMBL" id="MLJW01000333">
    <property type="protein sequence ID" value="OIQ89365.1"/>
    <property type="molecule type" value="Genomic_DNA"/>
</dbReference>
<dbReference type="PANTHER" id="PTHR43591:SF24">
    <property type="entry name" value="2-METHOXY-6-POLYPRENYL-1,4-BENZOQUINOL METHYLASE, MITOCHONDRIAL"/>
    <property type="match status" value="1"/>
</dbReference>
<dbReference type="AlphaFoldDB" id="A0A1J5RMK8"/>
<keyword evidence="2" id="KW-0489">Methyltransferase</keyword>
<gene>
    <name evidence="2" type="primary">ycgJ_6</name>
    <name evidence="2" type="ORF">GALL_287410</name>
</gene>
<organism evidence="2">
    <name type="scientific">mine drainage metagenome</name>
    <dbReference type="NCBI Taxonomy" id="410659"/>
    <lineage>
        <taxon>unclassified sequences</taxon>
        <taxon>metagenomes</taxon>
        <taxon>ecological metagenomes</taxon>
    </lineage>
</organism>
<sequence length="255" mass="27176">MTQQDLQNSVSGRFGAQAEAYVSSAVHARGPDLAALDALLAAQPGGRVLDLGTGGGHAALTAARHAAEVVALDLSEAMLAAAGAEAARRGLDNLRFQQGSAEALPFPAASFDWVISRYSAHHWPRLEPALAEARRVLRPGGRAVFMDIVAPDAPLLDTWLQGLELLRDPGHVRNRSRGEWRQALAAAGFTVDQALEHRVELEFAAWVARIGTPEPLVRGLRALQQAAPREVAEHLALRPDGSFCLESLTLTATAV</sequence>
<feature type="domain" description="Methyltransferase type 11" evidence="1">
    <location>
        <begin position="49"/>
        <end position="145"/>
    </location>
</feature>
<dbReference type="EC" id="2.1.1.-" evidence="2"/>